<accession>A0A7S1EQ36</accession>
<organism evidence="8">
    <name type="scientific">Timspurckia oligopyrenoides</name>
    <dbReference type="NCBI Taxonomy" id="708627"/>
    <lineage>
        <taxon>Eukaryota</taxon>
        <taxon>Rhodophyta</taxon>
        <taxon>Bangiophyceae</taxon>
        <taxon>Porphyridiales</taxon>
        <taxon>Porphyridiaceae</taxon>
        <taxon>Timspurckia</taxon>
    </lineage>
</organism>
<dbReference type="PANTHER" id="PTHR12802:SF155">
    <property type="entry name" value="DEUBIQUITINASE MYSM1"/>
    <property type="match status" value="1"/>
</dbReference>
<sequence>MRSERSGEVPEVPECDGDSSFGGKERKKYVLTKRREYWTDGEHSRFVSALMEYGRDWKQIELAVGTKSAVQIRSHAQKYFIRLERNEVSAKDENIVVPPPRPRKKSKTNSASNISSISPSVEADDRQGLSRVDSRLKLEAERVIQDHISLLLKAGNYLDMDGKKHEKVESSLGARIPAFSMLPIDEEKELNHDQMVPEC</sequence>
<dbReference type="PROSITE" id="PS51293">
    <property type="entry name" value="SANT"/>
    <property type="match status" value="1"/>
</dbReference>
<dbReference type="SUPFAM" id="SSF46689">
    <property type="entry name" value="Homeodomain-like"/>
    <property type="match status" value="1"/>
</dbReference>
<gene>
    <name evidence="8" type="ORF">TOLI1172_LOCUS840</name>
</gene>
<feature type="compositionally biased region" description="Low complexity" evidence="5">
    <location>
        <begin position="108"/>
        <end position="120"/>
    </location>
</feature>
<dbReference type="EMBL" id="HBFP01001162">
    <property type="protein sequence ID" value="CAD8816452.1"/>
    <property type="molecule type" value="Transcribed_RNA"/>
</dbReference>
<dbReference type="NCBIfam" id="TIGR01557">
    <property type="entry name" value="myb_SHAQKYF"/>
    <property type="match status" value="1"/>
</dbReference>
<dbReference type="SMART" id="SM00717">
    <property type="entry name" value="SANT"/>
    <property type="match status" value="1"/>
</dbReference>
<dbReference type="GO" id="GO:0003677">
    <property type="term" value="F:DNA binding"/>
    <property type="evidence" value="ECO:0007669"/>
    <property type="project" value="UniProtKB-KW"/>
</dbReference>
<evidence type="ECO:0000313" key="8">
    <source>
        <dbReference type="EMBL" id="CAD8816452.1"/>
    </source>
</evidence>
<evidence type="ECO:0000256" key="2">
    <source>
        <dbReference type="ARBA" id="ARBA00023125"/>
    </source>
</evidence>
<dbReference type="InterPro" id="IPR009057">
    <property type="entry name" value="Homeodomain-like_sf"/>
</dbReference>
<dbReference type="InterPro" id="IPR017930">
    <property type="entry name" value="Myb_dom"/>
</dbReference>
<protein>
    <recommendedName>
        <fullName evidence="9">HTH myb-type domain-containing protein</fullName>
    </recommendedName>
</protein>
<dbReference type="Gene3D" id="1.10.10.60">
    <property type="entry name" value="Homeodomain-like"/>
    <property type="match status" value="1"/>
</dbReference>
<dbReference type="Pfam" id="PF00249">
    <property type="entry name" value="Myb_DNA-binding"/>
    <property type="match status" value="1"/>
</dbReference>
<keyword evidence="4" id="KW-0539">Nucleus</keyword>
<evidence type="ECO:0008006" key="9">
    <source>
        <dbReference type="Google" id="ProtNLM"/>
    </source>
</evidence>
<dbReference type="CDD" id="cd00167">
    <property type="entry name" value="SANT"/>
    <property type="match status" value="1"/>
</dbReference>
<dbReference type="InterPro" id="IPR017884">
    <property type="entry name" value="SANT_dom"/>
</dbReference>
<dbReference type="PROSITE" id="PS51294">
    <property type="entry name" value="HTH_MYB"/>
    <property type="match status" value="1"/>
</dbReference>
<evidence type="ECO:0000259" key="6">
    <source>
        <dbReference type="PROSITE" id="PS51293"/>
    </source>
</evidence>
<dbReference type="InterPro" id="IPR001005">
    <property type="entry name" value="SANT/Myb"/>
</dbReference>
<dbReference type="PANTHER" id="PTHR12802">
    <property type="entry name" value="SWI/SNF COMPLEX-RELATED"/>
    <property type="match status" value="1"/>
</dbReference>
<dbReference type="AlphaFoldDB" id="A0A7S1EQ36"/>
<name>A0A7S1EQ36_9RHOD</name>
<keyword evidence="2" id="KW-0238">DNA-binding</keyword>
<dbReference type="InterPro" id="IPR006447">
    <property type="entry name" value="Myb_dom_plants"/>
</dbReference>
<evidence type="ECO:0000256" key="5">
    <source>
        <dbReference type="SAM" id="MobiDB-lite"/>
    </source>
</evidence>
<feature type="domain" description="HTH myb-type" evidence="7">
    <location>
        <begin position="32"/>
        <end position="84"/>
    </location>
</feature>
<feature type="region of interest" description="Disordered" evidence="5">
    <location>
        <begin position="1"/>
        <end position="25"/>
    </location>
</feature>
<keyword evidence="3" id="KW-0804">Transcription</keyword>
<keyword evidence="1" id="KW-0805">Transcription regulation</keyword>
<evidence type="ECO:0000256" key="3">
    <source>
        <dbReference type="ARBA" id="ARBA00023163"/>
    </source>
</evidence>
<feature type="domain" description="SANT" evidence="6">
    <location>
        <begin position="38"/>
        <end position="84"/>
    </location>
</feature>
<feature type="region of interest" description="Disordered" evidence="5">
    <location>
        <begin position="92"/>
        <end position="126"/>
    </location>
</feature>
<proteinExistence type="predicted"/>
<evidence type="ECO:0000256" key="1">
    <source>
        <dbReference type="ARBA" id="ARBA00023015"/>
    </source>
</evidence>
<evidence type="ECO:0000259" key="7">
    <source>
        <dbReference type="PROSITE" id="PS51294"/>
    </source>
</evidence>
<evidence type="ECO:0000256" key="4">
    <source>
        <dbReference type="ARBA" id="ARBA00023242"/>
    </source>
</evidence>
<reference evidence="8" key="1">
    <citation type="submission" date="2021-01" db="EMBL/GenBank/DDBJ databases">
        <authorList>
            <person name="Corre E."/>
            <person name="Pelletier E."/>
            <person name="Niang G."/>
            <person name="Scheremetjew M."/>
            <person name="Finn R."/>
            <person name="Kale V."/>
            <person name="Holt S."/>
            <person name="Cochrane G."/>
            <person name="Meng A."/>
            <person name="Brown T."/>
            <person name="Cohen L."/>
        </authorList>
    </citation>
    <scope>NUCLEOTIDE SEQUENCE</scope>
    <source>
        <strain evidence="8">CCMP3278</strain>
    </source>
</reference>